<protein>
    <submittedName>
        <fullName evidence="2">Uncharacterized protein</fullName>
    </submittedName>
</protein>
<keyword evidence="3" id="KW-1185">Reference proteome</keyword>
<dbReference type="AlphaFoldDB" id="U5C4E2"/>
<organism evidence="2 3">
    <name type="scientific">Rhodonellum psychrophilum GCM71 = DSM 17998</name>
    <dbReference type="NCBI Taxonomy" id="1123057"/>
    <lineage>
        <taxon>Bacteria</taxon>
        <taxon>Pseudomonadati</taxon>
        <taxon>Bacteroidota</taxon>
        <taxon>Cytophagia</taxon>
        <taxon>Cytophagales</taxon>
        <taxon>Cytophagaceae</taxon>
        <taxon>Rhodonellum</taxon>
    </lineage>
</organism>
<gene>
    <name evidence="2" type="ORF">P872_23555</name>
</gene>
<evidence type="ECO:0000313" key="3">
    <source>
        <dbReference type="Proteomes" id="UP000016843"/>
    </source>
</evidence>
<proteinExistence type="predicted"/>
<accession>U5C4E2</accession>
<evidence type="ECO:0000313" key="2">
    <source>
        <dbReference type="EMBL" id="ERM84689.1"/>
    </source>
</evidence>
<reference evidence="2 3" key="1">
    <citation type="journal article" date="2013" name="Genome Announc.">
        <title>Draft Genome Sequence of the Psychrophilic and Alkaliphilic Rhodonellum psychrophilum Strain GCM71T.</title>
        <authorList>
            <person name="Hauptmann A.L."/>
            <person name="Glaring M.A."/>
            <person name="Hallin P.F."/>
            <person name="Prieme A."/>
            <person name="Stougaard P."/>
        </authorList>
    </citation>
    <scope>NUCLEOTIDE SEQUENCE [LARGE SCALE GENOMIC DNA]</scope>
    <source>
        <strain evidence="2 3">GCM71</strain>
    </source>
</reference>
<name>U5C4E2_9BACT</name>
<dbReference type="Proteomes" id="UP000016843">
    <property type="component" value="Unassembled WGS sequence"/>
</dbReference>
<feature type="region of interest" description="Disordered" evidence="1">
    <location>
        <begin position="25"/>
        <end position="45"/>
    </location>
</feature>
<feature type="compositionally biased region" description="Basic and acidic residues" evidence="1">
    <location>
        <begin position="25"/>
        <end position="37"/>
    </location>
</feature>
<evidence type="ECO:0000256" key="1">
    <source>
        <dbReference type="SAM" id="MobiDB-lite"/>
    </source>
</evidence>
<sequence length="45" mass="5424">MLDYPIKNNEKLEYEHVIRSCKKNDNGQERRQEEIKKTSHLGGFF</sequence>
<dbReference type="EMBL" id="AWXR01000002">
    <property type="protein sequence ID" value="ERM84689.1"/>
    <property type="molecule type" value="Genomic_DNA"/>
</dbReference>
<comment type="caution">
    <text evidence="2">The sequence shown here is derived from an EMBL/GenBank/DDBJ whole genome shotgun (WGS) entry which is preliminary data.</text>
</comment>